<dbReference type="EMBL" id="LYXE01000114">
    <property type="protein sequence ID" value="PDV98007.1"/>
    <property type="molecule type" value="Genomic_DNA"/>
</dbReference>
<name>A0A2H3L4B9_9CHLR</name>
<protein>
    <submittedName>
        <fullName evidence="1">Uncharacterized protein</fullName>
    </submittedName>
</protein>
<evidence type="ECO:0000313" key="1">
    <source>
        <dbReference type="EMBL" id="PDV98007.1"/>
    </source>
</evidence>
<proteinExistence type="predicted"/>
<comment type="caution">
    <text evidence="1">The sequence shown here is derived from an EMBL/GenBank/DDBJ whole genome shotgun (WGS) entry which is preliminary data.</text>
</comment>
<dbReference type="Proteomes" id="UP000220922">
    <property type="component" value="Unassembled WGS sequence"/>
</dbReference>
<keyword evidence="2" id="KW-1185">Reference proteome</keyword>
<gene>
    <name evidence="1" type="ORF">A9Q02_16575</name>
</gene>
<organism evidence="1 2">
    <name type="scientific">Candidatus Chloroploca asiatica</name>
    <dbReference type="NCBI Taxonomy" id="1506545"/>
    <lineage>
        <taxon>Bacteria</taxon>
        <taxon>Bacillati</taxon>
        <taxon>Chloroflexota</taxon>
        <taxon>Chloroflexia</taxon>
        <taxon>Chloroflexales</taxon>
        <taxon>Chloroflexineae</taxon>
        <taxon>Oscillochloridaceae</taxon>
        <taxon>Candidatus Chloroploca</taxon>
    </lineage>
</organism>
<reference evidence="1 2" key="1">
    <citation type="submission" date="2016-05" db="EMBL/GenBank/DDBJ databases">
        <authorList>
            <person name="Lavstsen T."/>
            <person name="Jespersen J.S."/>
        </authorList>
    </citation>
    <scope>NUCLEOTIDE SEQUENCE [LARGE SCALE GENOMIC DNA]</scope>
    <source>
        <strain evidence="1 2">B7-9</strain>
    </source>
</reference>
<sequence>MCPGDQAGRCWRGERQDRRAIGDGAVDGQGDASVLPGFLGRIVIIRGASHDSELALGRDVLQVVRRGLDQAGVSVDGCGFIRMR</sequence>
<evidence type="ECO:0000313" key="2">
    <source>
        <dbReference type="Proteomes" id="UP000220922"/>
    </source>
</evidence>
<dbReference type="AlphaFoldDB" id="A0A2H3L4B9"/>
<accession>A0A2H3L4B9</accession>